<sequence>MARKLPSVSHKRDSSRSQSFGKYLSKLILTGHILNTGDPCRKGNWWLVPLPPNRYVAVYKRVYRVKYNADGSVPRCKASLVTRISRRGLELAFNRMNQGWRPYITLCTRKNGVTDVGFEAEKGSLENRHAT</sequence>
<dbReference type="EMBL" id="CAEKDK010000003">
    <property type="protein sequence ID" value="CAB4273789.1"/>
    <property type="molecule type" value="Genomic_DNA"/>
</dbReference>
<proteinExistence type="predicted"/>
<dbReference type="Proteomes" id="UP000507222">
    <property type="component" value="Unassembled WGS sequence"/>
</dbReference>
<reference evidence="1 2" key="1">
    <citation type="submission" date="2020-05" db="EMBL/GenBank/DDBJ databases">
        <authorList>
            <person name="Campoy J."/>
            <person name="Schneeberger K."/>
            <person name="Spophaly S."/>
        </authorList>
    </citation>
    <scope>NUCLEOTIDE SEQUENCE [LARGE SCALE GENOMIC DNA]</scope>
    <source>
        <strain evidence="1">PruArmRojPasFocal</strain>
    </source>
</reference>
<name>A0A6J5UBX1_PRUAR</name>
<evidence type="ECO:0000313" key="1">
    <source>
        <dbReference type="EMBL" id="CAB4273789.1"/>
    </source>
</evidence>
<protein>
    <submittedName>
        <fullName evidence="1">Uncharacterized protein</fullName>
    </submittedName>
</protein>
<gene>
    <name evidence="1" type="ORF">CURHAP_LOCUS21976</name>
</gene>
<accession>A0A6J5UBX1</accession>
<dbReference type="AlphaFoldDB" id="A0A6J5UBX1"/>
<organism evidence="1 2">
    <name type="scientific">Prunus armeniaca</name>
    <name type="common">Apricot</name>
    <name type="synonym">Armeniaca vulgaris</name>
    <dbReference type="NCBI Taxonomy" id="36596"/>
    <lineage>
        <taxon>Eukaryota</taxon>
        <taxon>Viridiplantae</taxon>
        <taxon>Streptophyta</taxon>
        <taxon>Embryophyta</taxon>
        <taxon>Tracheophyta</taxon>
        <taxon>Spermatophyta</taxon>
        <taxon>Magnoliopsida</taxon>
        <taxon>eudicotyledons</taxon>
        <taxon>Gunneridae</taxon>
        <taxon>Pentapetalae</taxon>
        <taxon>rosids</taxon>
        <taxon>fabids</taxon>
        <taxon>Rosales</taxon>
        <taxon>Rosaceae</taxon>
        <taxon>Amygdaloideae</taxon>
        <taxon>Amygdaleae</taxon>
        <taxon>Prunus</taxon>
    </lineage>
</organism>
<evidence type="ECO:0000313" key="2">
    <source>
        <dbReference type="Proteomes" id="UP000507222"/>
    </source>
</evidence>